<name>A0A3E2NTS3_9SPHI</name>
<keyword evidence="6" id="KW-0560">Oxidoreductase</keyword>
<evidence type="ECO:0000256" key="2">
    <source>
        <dbReference type="ARBA" id="ARBA00010944"/>
    </source>
</evidence>
<evidence type="ECO:0000256" key="6">
    <source>
        <dbReference type="RuleBase" id="RU364082"/>
    </source>
</evidence>
<dbReference type="EMBL" id="QWDE01000001">
    <property type="protein sequence ID" value="RFZ84408.1"/>
    <property type="molecule type" value="Genomic_DNA"/>
</dbReference>
<protein>
    <recommendedName>
        <fullName evidence="4 6">dTDP-4-dehydrorhamnose reductase</fullName>
        <ecNumber evidence="3 6">1.1.1.133</ecNumber>
    </recommendedName>
</protein>
<dbReference type="InterPro" id="IPR001360">
    <property type="entry name" value="Glyco_hydro_1"/>
</dbReference>
<comment type="function">
    <text evidence="6">Catalyzes the reduction of dTDP-6-deoxy-L-lyxo-4-hexulose to yield dTDP-L-rhamnose.</text>
</comment>
<dbReference type="GO" id="GO:0005975">
    <property type="term" value="P:carbohydrate metabolic process"/>
    <property type="evidence" value="ECO:0007669"/>
    <property type="project" value="InterPro"/>
</dbReference>
<comment type="pathway">
    <text evidence="1 6">Carbohydrate biosynthesis; dTDP-L-rhamnose biosynthesis.</text>
</comment>
<dbReference type="CDD" id="cd05254">
    <property type="entry name" value="dTDP_HR_like_SDR_e"/>
    <property type="match status" value="1"/>
</dbReference>
<dbReference type="Gene3D" id="3.20.20.80">
    <property type="entry name" value="Glycosidases"/>
    <property type="match status" value="1"/>
</dbReference>
<dbReference type="GO" id="GO:0004553">
    <property type="term" value="F:hydrolase activity, hydrolyzing O-glycosyl compounds"/>
    <property type="evidence" value="ECO:0007669"/>
    <property type="project" value="InterPro"/>
</dbReference>
<dbReference type="PANTHER" id="PTHR10491">
    <property type="entry name" value="DTDP-4-DEHYDRORHAMNOSE REDUCTASE"/>
    <property type="match status" value="1"/>
</dbReference>
<dbReference type="AlphaFoldDB" id="A0A3E2NTS3"/>
<dbReference type="Gene3D" id="3.40.50.720">
    <property type="entry name" value="NAD(P)-binding Rossmann-like Domain"/>
    <property type="match status" value="1"/>
</dbReference>
<dbReference type="SUPFAM" id="SSF51735">
    <property type="entry name" value="NAD(P)-binding Rossmann-fold domains"/>
    <property type="match status" value="1"/>
</dbReference>
<dbReference type="OrthoDB" id="9803892at2"/>
<proteinExistence type="inferred from homology"/>
<gene>
    <name evidence="8" type="ORF">DYU05_01935</name>
</gene>
<dbReference type="GO" id="GO:0019305">
    <property type="term" value="P:dTDP-rhamnose biosynthetic process"/>
    <property type="evidence" value="ECO:0007669"/>
    <property type="project" value="UniProtKB-UniPathway"/>
</dbReference>
<dbReference type="Gene3D" id="3.90.25.10">
    <property type="entry name" value="UDP-galactose 4-epimerase, domain 1"/>
    <property type="match status" value="1"/>
</dbReference>
<dbReference type="Pfam" id="PF04321">
    <property type="entry name" value="RmlD_sub_bind"/>
    <property type="match status" value="1"/>
</dbReference>
<feature type="domain" description="RmlD-like substrate binding" evidence="7">
    <location>
        <begin position="447"/>
        <end position="705"/>
    </location>
</feature>
<dbReference type="PANTHER" id="PTHR10491:SF4">
    <property type="entry name" value="METHIONINE ADENOSYLTRANSFERASE 2 SUBUNIT BETA"/>
    <property type="match status" value="1"/>
</dbReference>
<evidence type="ECO:0000313" key="9">
    <source>
        <dbReference type="Proteomes" id="UP000260823"/>
    </source>
</evidence>
<evidence type="ECO:0000256" key="1">
    <source>
        <dbReference type="ARBA" id="ARBA00004781"/>
    </source>
</evidence>
<evidence type="ECO:0000256" key="4">
    <source>
        <dbReference type="ARBA" id="ARBA00017099"/>
    </source>
</evidence>
<comment type="similarity">
    <text evidence="2 6">Belongs to the dTDP-4-dehydrorhamnose reductase family.</text>
</comment>
<comment type="catalytic activity">
    <reaction evidence="5">
        <text>dTDP-beta-L-rhamnose + NADP(+) = dTDP-4-dehydro-beta-L-rhamnose + NADPH + H(+)</text>
        <dbReference type="Rhea" id="RHEA:21796"/>
        <dbReference type="ChEBI" id="CHEBI:15378"/>
        <dbReference type="ChEBI" id="CHEBI:57510"/>
        <dbReference type="ChEBI" id="CHEBI:57783"/>
        <dbReference type="ChEBI" id="CHEBI:58349"/>
        <dbReference type="ChEBI" id="CHEBI:62830"/>
        <dbReference type="EC" id="1.1.1.133"/>
    </reaction>
</comment>
<dbReference type="SUPFAM" id="SSF51445">
    <property type="entry name" value="(Trans)glycosidases"/>
    <property type="match status" value="1"/>
</dbReference>
<dbReference type="RefSeq" id="WP_117381298.1">
    <property type="nucleotide sequence ID" value="NZ_QWDE01000001.1"/>
</dbReference>
<evidence type="ECO:0000256" key="3">
    <source>
        <dbReference type="ARBA" id="ARBA00012929"/>
    </source>
</evidence>
<dbReference type="InterPro" id="IPR036291">
    <property type="entry name" value="NAD(P)-bd_dom_sf"/>
</dbReference>
<keyword evidence="9" id="KW-1185">Reference proteome</keyword>
<accession>A0A3E2NTS3</accession>
<dbReference type="InterPro" id="IPR017853">
    <property type="entry name" value="GH"/>
</dbReference>
<dbReference type="InterPro" id="IPR029903">
    <property type="entry name" value="RmlD-like-bd"/>
</dbReference>
<comment type="caution">
    <text evidence="8">The sequence shown here is derived from an EMBL/GenBank/DDBJ whole genome shotgun (WGS) entry which is preliminary data.</text>
</comment>
<dbReference type="UniPathway" id="UPA00124"/>
<sequence length="731" mass="82664">MALENPVDIWGGLECTINRVKDAYHDQFEFGGHYKRENDIDLIGSLGIKMLRYPVLWEKHQPVKSGAIDWGFTDRKLTRLKELNIEPIAGLVHHGSGPLHVNFFDGSFEEGVAKYAKAVAERFPWLEYYTPVNEPLTTARFCGLYGHWYPHMADELSFYKILLSECKATVMAMAAIRKINPDAKLVQTEDLGKTYSTPLLQYQADFENERRWASYELLCGTLTPDKVMYRQMLAVGIPESELQYFLANNCRPHVAGFNYYITSERYLDEKLNTYPNQYHGGNGIHAYADIEIVKAATELEWGPDKLLNEAWGRLGLPMAITECHLHSTREEQMRWFHEMWETVNRLKAEGLDIRAITVWAIFGLHGWNQLVTEPYGDYEPGVFNLSSGYPRPTALARLIRVLTKRKVYYHPVLETEGWWKRGDRLQYSFDNILPLKNIKHIPKCQPVLIIGKSGTLGNAFSIVCDERNIHHFLLSREDVDITDSETVEQIIEDYNPWAIINATGYVDVAAAEDDREACFRSNYEGPGVLAAQCAKHAIKLLTFSSGLVFDGAKQLPYVESDAVSPLNVYGESKARGEEVVLANNPNSLVVRTCNFFGPWDDSSFVAKTITDLKEGRTVVAASDVFVSPTYVPDLIHISLDLMLDNENGVYHVASTGRITWAELAFKIAEMTGLDASLIKPTPLKQMNLKVRMPKSNVLQSEKGVKLPTLESALRHYVDVTGNSYLGNIMAV</sequence>
<dbReference type="Proteomes" id="UP000260823">
    <property type="component" value="Unassembled WGS sequence"/>
</dbReference>
<evidence type="ECO:0000256" key="5">
    <source>
        <dbReference type="ARBA" id="ARBA00048200"/>
    </source>
</evidence>
<evidence type="ECO:0000313" key="8">
    <source>
        <dbReference type="EMBL" id="RFZ84408.1"/>
    </source>
</evidence>
<evidence type="ECO:0000259" key="7">
    <source>
        <dbReference type="Pfam" id="PF04321"/>
    </source>
</evidence>
<dbReference type="EC" id="1.1.1.133" evidence="3 6"/>
<keyword evidence="6" id="KW-0521">NADP</keyword>
<organism evidence="8 9">
    <name type="scientific">Mucilaginibacter terrenus</name>
    <dbReference type="NCBI Taxonomy" id="2482727"/>
    <lineage>
        <taxon>Bacteria</taxon>
        <taxon>Pseudomonadati</taxon>
        <taxon>Bacteroidota</taxon>
        <taxon>Sphingobacteriia</taxon>
        <taxon>Sphingobacteriales</taxon>
        <taxon>Sphingobacteriaceae</taxon>
        <taxon>Mucilaginibacter</taxon>
    </lineage>
</organism>
<dbReference type="Pfam" id="PF00232">
    <property type="entry name" value="Glyco_hydro_1"/>
    <property type="match status" value="1"/>
</dbReference>
<dbReference type="InterPro" id="IPR005913">
    <property type="entry name" value="dTDP_dehydrorham_reduct"/>
</dbReference>
<reference evidence="8 9" key="1">
    <citation type="submission" date="2018-08" db="EMBL/GenBank/DDBJ databases">
        <title>Mucilaginibacter terrae sp. nov., isolated from manganese diggings.</title>
        <authorList>
            <person name="Huang Y."/>
            <person name="Zhou Z."/>
        </authorList>
    </citation>
    <scope>NUCLEOTIDE SEQUENCE [LARGE SCALE GENOMIC DNA]</scope>
    <source>
        <strain evidence="8 9">ZH6</strain>
    </source>
</reference>
<dbReference type="GO" id="GO:0008831">
    <property type="term" value="F:dTDP-4-dehydrorhamnose reductase activity"/>
    <property type="evidence" value="ECO:0007669"/>
    <property type="project" value="UniProtKB-EC"/>
</dbReference>